<proteinExistence type="predicted"/>
<keyword evidence="2" id="KW-0732">Signal</keyword>
<name>A0A1I0FBU5_9BACT</name>
<dbReference type="EMBL" id="FOIJ01000003">
    <property type="protein sequence ID" value="SET55708.1"/>
    <property type="molecule type" value="Genomic_DNA"/>
</dbReference>
<dbReference type="RefSeq" id="WP_093517916.1">
    <property type="nucleotide sequence ID" value="NZ_FOIJ01000003.1"/>
</dbReference>
<evidence type="ECO:0000256" key="1">
    <source>
        <dbReference type="SAM" id="MobiDB-lite"/>
    </source>
</evidence>
<reference evidence="4" key="1">
    <citation type="submission" date="2016-10" db="EMBL/GenBank/DDBJ databases">
        <authorList>
            <person name="Varghese N."/>
            <person name="Submissions S."/>
        </authorList>
    </citation>
    <scope>NUCLEOTIDE SEQUENCE [LARGE SCALE GENOMIC DNA]</scope>
    <source>
        <strain evidence="4">DSM 16858</strain>
    </source>
</reference>
<feature type="signal peptide" evidence="2">
    <location>
        <begin position="1"/>
        <end position="29"/>
    </location>
</feature>
<evidence type="ECO:0000313" key="4">
    <source>
        <dbReference type="Proteomes" id="UP000199181"/>
    </source>
</evidence>
<accession>A0A1I0FBU5</accession>
<feature type="region of interest" description="Disordered" evidence="1">
    <location>
        <begin position="32"/>
        <end position="59"/>
    </location>
</feature>
<keyword evidence="4" id="KW-1185">Reference proteome</keyword>
<sequence>MSNPLCFTKAPRRSLVLSSLISLALAASACGSETNEPSQDVSAQSQTLDSGCETENPTLTVSGPTTITLQCNEPWVVPAVSAVDACGNPLPVYRYNSGDDDQDGIPGSIDPDDYGPGPSTARNGEYEVQFLAWDEYYNITGEVLYVNVVNCPE</sequence>
<protein>
    <recommendedName>
        <fullName evidence="5">Pesticidal crystal protein Cry22Aa Ig-like domain-containing protein</fullName>
    </recommendedName>
</protein>
<feature type="chain" id="PRO_5011772522" description="Pesticidal crystal protein Cry22Aa Ig-like domain-containing protein" evidence="2">
    <location>
        <begin position="30"/>
        <end position="153"/>
    </location>
</feature>
<feature type="region of interest" description="Disordered" evidence="1">
    <location>
        <begin position="97"/>
        <end position="121"/>
    </location>
</feature>
<gene>
    <name evidence="3" type="ORF">SAMN05443639_103347</name>
</gene>
<evidence type="ECO:0000313" key="3">
    <source>
        <dbReference type="EMBL" id="SET55708.1"/>
    </source>
</evidence>
<evidence type="ECO:0000256" key="2">
    <source>
        <dbReference type="SAM" id="SignalP"/>
    </source>
</evidence>
<organism evidence="3 4">
    <name type="scientific">Stigmatella erecta</name>
    <dbReference type="NCBI Taxonomy" id="83460"/>
    <lineage>
        <taxon>Bacteria</taxon>
        <taxon>Pseudomonadati</taxon>
        <taxon>Myxococcota</taxon>
        <taxon>Myxococcia</taxon>
        <taxon>Myxococcales</taxon>
        <taxon>Cystobacterineae</taxon>
        <taxon>Archangiaceae</taxon>
        <taxon>Stigmatella</taxon>
    </lineage>
</organism>
<evidence type="ECO:0008006" key="5">
    <source>
        <dbReference type="Google" id="ProtNLM"/>
    </source>
</evidence>
<dbReference type="Proteomes" id="UP000199181">
    <property type="component" value="Unassembled WGS sequence"/>
</dbReference>
<dbReference type="AlphaFoldDB" id="A0A1I0FBU5"/>